<dbReference type="Proteomes" id="UP001428341">
    <property type="component" value="Unassembled WGS sequence"/>
</dbReference>
<evidence type="ECO:0000313" key="1">
    <source>
        <dbReference type="EMBL" id="KAK9199390.1"/>
    </source>
</evidence>
<organism evidence="1 2">
    <name type="scientific">Citrus x changshan-huyou</name>
    <dbReference type="NCBI Taxonomy" id="2935761"/>
    <lineage>
        <taxon>Eukaryota</taxon>
        <taxon>Viridiplantae</taxon>
        <taxon>Streptophyta</taxon>
        <taxon>Embryophyta</taxon>
        <taxon>Tracheophyta</taxon>
        <taxon>Spermatophyta</taxon>
        <taxon>Magnoliopsida</taxon>
        <taxon>eudicotyledons</taxon>
        <taxon>Gunneridae</taxon>
        <taxon>Pentapetalae</taxon>
        <taxon>rosids</taxon>
        <taxon>malvids</taxon>
        <taxon>Sapindales</taxon>
        <taxon>Rutaceae</taxon>
        <taxon>Aurantioideae</taxon>
        <taxon>Citrus</taxon>
    </lineage>
</organism>
<comment type="caution">
    <text evidence="1">The sequence shown here is derived from an EMBL/GenBank/DDBJ whole genome shotgun (WGS) entry which is preliminary data.</text>
</comment>
<keyword evidence="2" id="KW-1185">Reference proteome</keyword>
<proteinExistence type="predicted"/>
<dbReference type="AlphaFoldDB" id="A0AAP0MAU7"/>
<sequence>MAVCRHSKQAHGYTRPFQASQRPFQGLFKQEDGPRSGTAVLVHHRATSNFTASCCRGYCGFMMPGEDEASRRWR</sequence>
<name>A0AAP0MAU7_9ROSI</name>
<accession>A0AAP0MAU7</accession>
<gene>
    <name evidence="1" type="ORF">WN944_014581</name>
</gene>
<protein>
    <submittedName>
        <fullName evidence="1">Uncharacterized protein</fullName>
    </submittedName>
</protein>
<evidence type="ECO:0000313" key="2">
    <source>
        <dbReference type="Proteomes" id="UP001428341"/>
    </source>
</evidence>
<dbReference type="EMBL" id="JBCGBO010000005">
    <property type="protein sequence ID" value="KAK9199390.1"/>
    <property type="molecule type" value="Genomic_DNA"/>
</dbReference>
<reference evidence="1 2" key="1">
    <citation type="submission" date="2024-05" db="EMBL/GenBank/DDBJ databases">
        <title>Haplotype-resolved chromosome-level genome assembly of Huyou (Citrus changshanensis).</title>
        <authorList>
            <person name="Miao C."/>
            <person name="Chen W."/>
            <person name="Wu Y."/>
            <person name="Wang L."/>
            <person name="Zhao S."/>
            <person name="Grierson D."/>
            <person name="Xu C."/>
            <person name="Chen K."/>
        </authorList>
    </citation>
    <scope>NUCLEOTIDE SEQUENCE [LARGE SCALE GENOMIC DNA]</scope>
    <source>
        <strain evidence="1">01-14</strain>
        <tissue evidence="1">Leaf</tissue>
    </source>
</reference>